<keyword evidence="12" id="KW-0119">Carbohydrate metabolism</keyword>
<dbReference type="GO" id="GO:0000272">
    <property type="term" value="P:polysaccharide catabolic process"/>
    <property type="evidence" value="ECO:0007669"/>
    <property type="project" value="UniProtKB-KW"/>
</dbReference>
<protein>
    <recommendedName>
        <fullName evidence="5">glucan endo-1,3-beta-D-glucosidase</fullName>
        <ecNumber evidence="5">3.2.1.39</ecNumber>
    </recommendedName>
    <alternativeName>
        <fullName evidence="17">Endo-1,3-beta-glucanase btgC</fullName>
    </alternativeName>
    <alternativeName>
        <fullName evidence="16">Laminarinase btgC</fullName>
    </alternativeName>
</protein>
<dbReference type="InterPro" id="IPR017853">
    <property type="entry name" value="GH"/>
</dbReference>
<evidence type="ECO:0000256" key="8">
    <source>
        <dbReference type="ARBA" id="ARBA00022729"/>
    </source>
</evidence>
<dbReference type="PANTHER" id="PTHR16631">
    <property type="entry name" value="GLUCAN 1,3-BETA-GLUCOSIDASE"/>
    <property type="match status" value="1"/>
</dbReference>
<keyword evidence="11" id="KW-0325">Glycoprotein</keyword>
<evidence type="ECO:0000256" key="4">
    <source>
        <dbReference type="ARBA" id="ARBA00010400"/>
    </source>
</evidence>
<dbReference type="EC" id="3.2.1.39" evidence="5"/>
<evidence type="ECO:0000256" key="11">
    <source>
        <dbReference type="ARBA" id="ARBA00023180"/>
    </source>
</evidence>
<evidence type="ECO:0000256" key="5">
    <source>
        <dbReference type="ARBA" id="ARBA00012780"/>
    </source>
</evidence>
<evidence type="ECO:0000256" key="9">
    <source>
        <dbReference type="ARBA" id="ARBA00022801"/>
    </source>
</evidence>
<name>A0A3F2S2C6_9STRA</name>
<dbReference type="GO" id="GO:0005886">
    <property type="term" value="C:plasma membrane"/>
    <property type="evidence" value="ECO:0007669"/>
    <property type="project" value="UniProtKB-SubCell"/>
</dbReference>
<sequence length="675" mass="73732">MAIVAWIVDHFHAIEQATGNKITTVGLLHLTTKVSARASVISELAPSSATGRLTPVFDKMLTVGKVTLTVGLVMSAIFESAAVEGAVSRNLTSSNAAAYMATTYSAMHSTAYPLTDSETLDTTALEEAINADMELIAETFTHVRTFYSQFYGVGVAQYAAAHGVKLHLGIYMTDESWQQDQISSAVAAVQEYPGTVEAILIGNENMYTGTTATEIIAIADSVKTALGDAADGILFGTVQRSTEYLDTNYDDQITQLSKSLDILGVNIYPYFDNSYDSSEPTALLDAVWDAIAAKYSVSQMLLCETGFPTAGDPSTLSPDITPSLESSIQYFEAVASWVPTRSETSLKFWFDFFDRRSDDTSVDVELERHFGIYTCIIQFGHHFLDFDHFDHFNRDVELGINNDLKCHIDDDCNTHCGIIYNEYLLGSGDGSCGHHGDDGIDNLYPYDSGGYFCYCFNGDYGHPCGDYGFSYIHCYNDPGADDVDAHVLDLSDVLLLLFLRGLMRHSSTPVFQLNSYCPRRTMRVIKYLLVVTAALIASCSAISAATDSEQATTSTMASPSMAKLIDDALLENAGTRFLRSSKTEEEEEERAAMVKLAQNLAGAVKKPSVEYPKILQKAINESPVAARYINKMISNGKGRKDVLSAIDKANATPGTKKMLTDLFNGIWLQTHRGGI</sequence>
<evidence type="ECO:0000256" key="6">
    <source>
        <dbReference type="ARBA" id="ARBA00022475"/>
    </source>
</evidence>
<dbReference type="AlphaFoldDB" id="A0A3F2S2C6"/>
<dbReference type="Pfam" id="PF16810">
    <property type="entry name" value="RXLR"/>
    <property type="match status" value="1"/>
</dbReference>
<evidence type="ECO:0000256" key="7">
    <source>
        <dbReference type="ARBA" id="ARBA00022525"/>
    </source>
</evidence>
<dbReference type="SUPFAM" id="SSF51445">
    <property type="entry name" value="(Trans)glycosidases"/>
    <property type="match status" value="1"/>
</dbReference>
<evidence type="ECO:0000256" key="1">
    <source>
        <dbReference type="ARBA" id="ARBA00000382"/>
    </source>
</evidence>
<proteinExistence type="inferred from homology"/>
<dbReference type="GO" id="GO:0042973">
    <property type="term" value="F:glucan endo-1,3-beta-D-glucosidase activity"/>
    <property type="evidence" value="ECO:0007669"/>
    <property type="project" value="UniProtKB-EC"/>
</dbReference>
<reference evidence="20 21" key="1">
    <citation type="submission" date="2018-07" db="EMBL/GenBank/DDBJ databases">
        <title>Genome sequencing of oomycete isolates from Chile give support for New Zealand origin for Phytophthora kernoviae and make available the first Nothophytophthora sp. genome.</title>
        <authorList>
            <person name="Studholme D.J."/>
            <person name="Sanfuentes E."/>
            <person name="Panda P."/>
            <person name="Hill R."/>
            <person name="Sambles C."/>
            <person name="Grant M."/>
            <person name="Williams N.M."/>
            <person name="Mcdougal R.L."/>
        </authorList>
    </citation>
    <scope>NUCLEOTIDE SEQUENCE [LARGE SCALE GENOMIC DNA]</scope>
    <source>
        <strain evidence="19">Chile6</strain>
        <strain evidence="18">Chile7</strain>
    </source>
</reference>
<dbReference type="EMBL" id="MBDO02000010">
    <property type="protein sequence ID" value="RLN68788.1"/>
    <property type="molecule type" value="Genomic_DNA"/>
</dbReference>
<dbReference type="Proteomes" id="UP000284657">
    <property type="component" value="Unassembled WGS sequence"/>
</dbReference>
<evidence type="ECO:0000256" key="13">
    <source>
        <dbReference type="ARBA" id="ARBA00023316"/>
    </source>
</evidence>
<keyword evidence="7" id="KW-0964">Secreted</keyword>
<keyword evidence="9" id="KW-0378">Hydrolase</keyword>
<dbReference type="Gene3D" id="3.20.20.80">
    <property type="entry name" value="Glycosidases"/>
    <property type="match status" value="1"/>
</dbReference>
<dbReference type="GO" id="GO:0005576">
    <property type="term" value="C:extracellular region"/>
    <property type="evidence" value="ECO:0007669"/>
    <property type="project" value="UniProtKB-SubCell"/>
</dbReference>
<organism evidence="19 20">
    <name type="scientific">Phytophthora kernoviae</name>
    <dbReference type="NCBI Taxonomy" id="325452"/>
    <lineage>
        <taxon>Eukaryota</taxon>
        <taxon>Sar</taxon>
        <taxon>Stramenopiles</taxon>
        <taxon>Oomycota</taxon>
        <taxon>Peronosporomycetes</taxon>
        <taxon>Peronosporales</taxon>
        <taxon>Peronosporaceae</taxon>
        <taxon>Phytophthora</taxon>
    </lineage>
</organism>
<evidence type="ECO:0000313" key="20">
    <source>
        <dbReference type="Proteomes" id="UP000277300"/>
    </source>
</evidence>
<evidence type="ECO:0000256" key="16">
    <source>
        <dbReference type="ARBA" id="ARBA00042373"/>
    </source>
</evidence>
<accession>A0A3F2S2C6</accession>
<evidence type="ECO:0000256" key="12">
    <source>
        <dbReference type="ARBA" id="ARBA00023277"/>
    </source>
</evidence>
<keyword evidence="8" id="KW-0732">Signal</keyword>
<dbReference type="InterPro" id="IPR050732">
    <property type="entry name" value="Beta-glucan_modifiers"/>
</dbReference>
<comment type="subcellular location">
    <subcellularLocation>
        <location evidence="2">Cell membrane</location>
    </subcellularLocation>
    <subcellularLocation>
        <location evidence="3">Secreted</location>
    </subcellularLocation>
</comment>
<dbReference type="InterPro" id="IPR031825">
    <property type="entry name" value="RXLR"/>
</dbReference>
<gene>
    <name evidence="18" type="ORF">BBJ29_003006</name>
    <name evidence="19" type="ORF">BBP00_00000836</name>
</gene>
<evidence type="ECO:0000313" key="19">
    <source>
        <dbReference type="EMBL" id="RLN68788.1"/>
    </source>
</evidence>
<evidence type="ECO:0000256" key="17">
    <source>
        <dbReference type="ARBA" id="ARBA00043078"/>
    </source>
</evidence>
<comment type="similarity">
    <text evidence="4">Belongs to the RxLR effector family.</text>
</comment>
<dbReference type="GO" id="GO:0071555">
    <property type="term" value="P:cell wall organization"/>
    <property type="evidence" value="ECO:0007669"/>
    <property type="project" value="UniProtKB-KW"/>
</dbReference>
<keyword evidence="14" id="KW-0624">Polysaccharide degradation</keyword>
<dbReference type="PANTHER" id="PTHR16631:SF17">
    <property type="entry name" value="GLUCAN ENDO-1,3-BETA-GLUCOSIDASE BTGC"/>
    <property type="match status" value="1"/>
</dbReference>
<comment type="function">
    <text evidence="15">Glucanases play a role in cell expansion during growth, in cell-cell fusion during mating, and in spore release during sporulation. This enzyme may be involved in beta-glucan degradation. Active on laminarin and lichenan.</text>
</comment>
<evidence type="ECO:0000313" key="21">
    <source>
        <dbReference type="Proteomes" id="UP000284657"/>
    </source>
</evidence>
<keyword evidence="10" id="KW-0472">Membrane</keyword>
<evidence type="ECO:0000256" key="3">
    <source>
        <dbReference type="ARBA" id="ARBA00004613"/>
    </source>
</evidence>
<dbReference type="Proteomes" id="UP000277300">
    <property type="component" value="Unassembled WGS sequence"/>
</dbReference>
<evidence type="ECO:0000313" key="18">
    <source>
        <dbReference type="EMBL" id="RLN53014.1"/>
    </source>
</evidence>
<keyword evidence="6" id="KW-1003">Cell membrane</keyword>
<evidence type="ECO:0000256" key="14">
    <source>
        <dbReference type="ARBA" id="ARBA00023326"/>
    </source>
</evidence>
<evidence type="ECO:0000256" key="10">
    <source>
        <dbReference type="ARBA" id="ARBA00023136"/>
    </source>
</evidence>
<keyword evidence="13" id="KW-0961">Cell wall biogenesis/degradation</keyword>
<dbReference type="OrthoDB" id="4082933at2759"/>
<evidence type="ECO:0000256" key="15">
    <source>
        <dbReference type="ARBA" id="ARBA00037649"/>
    </source>
</evidence>
<comment type="caution">
    <text evidence="19">The sequence shown here is derived from an EMBL/GenBank/DDBJ whole genome shotgun (WGS) entry which is preliminary data.</text>
</comment>
<evidence type="ECO:0000256" key="2">
    <source>
        <dbReference type="ARBA" id="ARBA00004236"/>
    </source>
</evidence>
<dbReference type="EMBL" id="MBAD02001618">
    <property type="protein sequence ID" value="RLN53014.1"/>
    <property type="molecule type" value="Genomic_DNA"/>
</dbReference>
<comment type="catalytic activity">
    <reaction evidence="1">
        <text>Hydrolysis of (1-&gt;3)-beta-D-glucosidic linkages in (1-&gt;3)-beta-D-glucans.</text>
        <dbReference type="EC" id="3.2.1.39"/>
    </reaction>
</comment>